<dbReference type="AlphaFoldDB" id="A0AAN6EPB2"/>
<reference evidence="1" key="1">
    <citation type="submission" date="2023-01" db="EMBL/GenBank/DDBJ databases">
        <title>Exophiala dermititidis isolated from Cystic Fibrosis Patient.</title>
        <authorList>
            <person name="Kurbessoian T."/>
            <person name="Crocker A."/>
            <person name="Murante D."/>
            <person name="Hogan D.A."/>
            <person name="Stajich J.E."/>
        </authorList>
    </citation>
    <scope>NUCLEOTIDE SEQUENCE</scope>
    <source>
        <strain evidence="1">Ex8</strain>
    </source>
</reference>
<dbReference type="EMBL" id="JAJGCB010000016">
    <property type="protein sequence ID" value="KAJ8988986.1"/>
    <property type="molecule type" value="Genomic_DNA"/>
</dbReference>
<protein>
    <submittedName>
        <fullName evidence="1">Uncharacterized protein</fullName>
    </submittedName>
</protein>
<dbReference type="Proteomes" id="UP001161757">
    <property type="component" value="Unassembled WGS sequence"/>
</dbReference>
<evidence type="ECO:0000313" key="1">
    <source>
        <dbReference type="EMBL" id="KAJ8988986.1"/>
    </source>
</evidence>
<proteinExistence type="predicted"/>
<evidence type="ECO:0000313" key="2">
    <source>
        <dbReference type="Proteomes" id="UP001161757"/>
    </source>
</evidence>
<comment type="caution">
    <text evidence="1">The sequence shown here is derived from an EMBL/GenBank/DDBJ whole genome shotgun (WGS) entry which is preliminary data.</text>
</comment>
<organism evidence="1 2">
    <name type="scientific">Exophiala dermatitidis</name>
    <name type="common">Black yeast-like fungus</name>
    <name type="synonym">Wangiella dermatitidis</name>
    <dbReference type="NCBI Taxonomy" id="5970"/>
    <lineage>
        <taxon>Eukaryota</taxon>
        <taxon>Fungi</taxon>
        <taxon>Dikarya</taxon>
        <taxon>Ascomycota</taxon>
        <taxon>Pezizomycotina</taxon>
        <taxon>Eurotiomycetes</taxon>
        <taxon>Chaetothyriomycetidae</taxon>
        <taxon>Chaetothyriales</taxon>
        <taxon>Herpotrichiellaceae</taxon>
        <taxon>Exophiala</taxon>
    </lineage>
</organism>
<sequence>MRVTGSETCRGRSEEDTASLHPLPYTVLLKAAAGAATSPAELAVSHEIRTLLICRDLVVRERGKLRSSSLKLVHRVSFDWWIGLSCGGDLSQGEGDIPPS</sequence>
<name>A0AAN6EPB2_EXODE</name>
<gene>
    <name evidence="1" type="ORF">HRR80_007185</name>
</gene>
<accession>A0AAN6EPB2</accession>